<dbReference type="KEGG" id="mmw:Mmwyl1_0247"/>
<dbReference type="EMBL" id="CP000749">
    <property type="protein sequence ID" value="ABR69189.1"/>
    <property type="molecule type" value="Genomic_DNA"/>
</dbReference>
<dbReference type="SUPFAM" id="SSF52402">
    <property type="entry name" value="Adenine nucleotide alpha hydrolases-like"/>
    <property type="match status" value="1"/>
</dbReference>
<dbReference type="Pfam" id="PF00582">
    <property type="entry name" value="Usp"/>
    <property type="match status" value="1"/>
</dbReference>
<feature type="domain" description="UspA" evidence="1">
    <location>
        <begin position="1"/>
        <end position="137"/>
    </location>
</feature>
<dbReference type="AlphaFoldDB" id="A6VRW0"/>
<dbReference type="STRING" id="400668.Mmwyl1_0247"/>
<proteinExistence type="predicted"/>
<sequence length="137" mass="15131">MYQSIAMPVDLSHTDKLEKALKVTGDLAKLYSSKVYLLAVTASAPSSIAHNLKEFKERLDSYAKAQEGEFGVIFEAVVIPCADPAADMDKSLNHWLHENPVDLVVMASHVPSFKDHIFHSHGSFLASHTDKSILLVR</sequence>
<dbReference type="InterPro" id="IPR014729">
    <property type="entry name" value="Rossmann-like_a/b/a_fold"/>
</dbReference>
<dbReference type="OrthoDB" id="9792500at2"/>
<dbReference type="eggNOG" id="COG0589">
    <property type="taxonomic scope" value="Bacteria"/>
</dbReference>
<dbReference type="InterPro" id="IPR006016">
    <property type="entry name" value="UspA"/>
</dbReference>
<evidence type="ECO:0000259" key="1">
    <source>
        <dbReference type="Pfam" id="PF00582"/>
    </source>
</evidence>
<protein>
    <submittedName>
        <fullName evidence="2">UspA</fullName>
    </submittedName>
</protein>
<dbReference type="CDD" id="cd00293">
    <property type="entry name" value="USP-like"/>
    <property type="match status" value="1"/>
</dbReference>
<name>A6VRW0_MARMS</name>
<gene>
    <name evidence="2" type="ordered locus">Mmwyl1_0247</name>
</gene>
<accession>A6VRW0</accession>
<organism evidence="2">
    <name type="scientific">Marinomonas sp. (strain MWYL1)</name>
    <dbReference type="NCBI Taxonomy" id="400668"/>
    <lineage>
        <taxon>Bacteria</taxon>
        <taxon>Pseudomonadati</taxon>
        <taxon>Pseudomonadota</taxon>
        <taxon>Gammaproteobacteria</taxon>
        <taxon>Oceanospirillales</taxon>
        <taxon>Oceanospirillaceae</taxon>
        <taxon>Marinomonas</taxon>
    </lineage>
</organism>
<dbReference type="Gene3D" id="3.40.50.620">
    <property type="entry name" value="HUPs"/>
    <property type="match status" value="1"/>
</dbReference>
<dbReference type="HOGENOM" id="CLU_049301_12_2_6"/>
<evidence type="ECO:0000313" key="2">
    <source>
        <dbReference type="EMBL" id="ABR69189.1"/>
    </source>
</evidence>
<reference evidence="2" key="1">
    <citation type="submission" date="2007-06" db="EMBL/GenBank/DDBJ databases">
        <title>Complete sequence of Marinomonas sp. MWYL1.</title>
        <authorList>
            <consortium name="US DOE Joint Genome Institute"/>
            <person name="Copeland A."/>
            <person name="Lucas S."/>
            <person name="Lapidus A."/>
            <person name="Barry K."/>
            <person name="Glavina del Rio T."/>
            <person name="Dalin E."/>
            <person name="Tice H."/>
            <person name="Pitluck S."/>
            <person name="Kiss H."/>
            <person name="Brettin T."/>
            <person name="Bruce D."/>
            <person name="Detter J.C."/>
            <person name="Han C."/>
            <person name="Schmutz J."/>
            <person name="Larimer F."/>
            <person name="Land M."/>
            <person name="Hauser L."/>
            <person name="Kyrpides N."/>
            <person name="Kim E."/>
            <person name="Johnston A.W.B."/>
            <person name="Todd J.D."/>
            <person name="Rogers R."/>
            <person name="Wexler M."/>
            <person name="Bond P.L."/>
            <person name="Li Y."/>
            <person name="Richardson P."/>
        </authorList>
    </citation>
    <scope>NUCLEOTIDE SEQUENCE [LARGE SCALE GENOMIC DNA]</scope>
    <source>
        <strain evidence="2">MWYL1</strain>
    </source>
</reference>